<dbReference type="AlphaFoldDB" id="A0A811ZWN8"/>
<evidence type="ECO:0000313" key="1">
    <source>
        <dbReference type="EMBL" id="CAD7693037.1"/>
    </source>
</evidence>
<evidence type="ECO:0000313" key="2">
    <source>
        <dbReference type="Proteomes" id="UP000645828"/>
    </source>
</evidence>
<organism evidence="1 2">
    <name type="scientific">Nyctereutes procyonoides</name>
    <name type="common">Raccoon dog</name>
    <name type="synonym">Canis procyonoides</name>
    <dbReference type="NCBI Taxonomy" id="34880"/>
    <lineage>
        <taxon>Eukaryota</taxon>
        <taxon>Metazoa</taxon>
        <taxon>Chordata</taxon>
        <taxon>Craniata</taxon>
        <taxon>Vertebrata</taxon>
        <taxon>Euteleostomi</taxon>
        <taxon>Mammalia</taxon>
        <taxon>Eutheria</taxon>
        <taxon>Laurasiatheria</taxon>
        <taxon>Carnivora</taxon>
        <taxon>Caniformia</taxon>
        <taxon>Canidae</taxon>
        <taxon>Nyctereutes</taxon>
    </lineage>
</organism>
<dbReference type="Proteomes" id="UP000645828">
    <property type="component" value="Unassembled WGS sequence"/>
</dbReference>
<accession>A0A811ZWN8</accession>
<name>A0A811ZWN8_NYCPR</name>
<gene>
    <name evidence="1" type="ORF">NYPRO_LOCUS25829</name>
</gene>
<reference evidence="1" key="1">
    <citation type="submission" date="2020-12" db="EMBL/GenBank/DDBJ databases">
        <authorList>
            <consortium name="Molecular Ecology Group"/>
        </authorList>
    </citation>
    <scope>NUCLEOTIDE SEQUENCE</scope>
    <source>
        <strain evidence="1">TBG_1078</strain>
    </source>
</reference>
<comment type="caution">
    <text evidence="1">The sequence shown here is derived from an EMBL/GenBank/DDBJ whole genome shotgun (WGS) entry which is preliminary data.</text>
</comment>
<keyword evidence="2" id="KW-1185">Reference proteome</keyword>
<proteinExistence type="predicted"/>
<protein>
    <submittedName>
        <fullName evidence="1">(raccoon dog) hypothetical protein</fullName>
    </submittedName>
</protein>
<dbReference type="EMBL" id="CAJHUB010000776">
    <property type="protein sequence ID" value="CAD7693037.1"/>
    <property type="molecule type" value="Genomic_DNA"/>
</dbReference>
<sequence length="54" mass="6384">MILETRDRIPRQAPCIETASPSACFILKFEKHCVYGNPEERMINSYWNNEKKPQ</sequence>